<dbReference type="GO" id="GO:0015123">
    <property type="term" value="F:acetate transmembrane transporter activity"/>
    <property type="evidence" value="ECO:0007669"/>
    <property type="project" value="TreeGrafter"/>
</dbReference>
<proteinExistence type="inferred from homology"/>
<keyword evidence="4 7" id="KW-1133">Transmembrane helix</keyword>
<reference evidence="8" key="1">
    <citation type="journal article" date="2020" name="Stud. Mycol.">
        <title>101 Dothideomycetes genomes: a test case for predicting lifestyles and emergence of pathogens.</title>
        <authorList>
            <person name="Haridas S."/>
            <person name="Albert R."/>
            <person name="Binder M."/>
            <person name="Bloem J."/>
            <person name="Labutti K."/>
            <person name="Salamov A."/>
            <person name="Andreopoulos B."/>
            <person name="Baker S."/>
            <person name="Barry K."/>
            <person name="Bills G."/>
            <person name="Bluhm B."/>
            <person name="Cannon C."/>
            <person name="Castanera R."/>
            <person name="Culley D."/>
            <person name="Daum C."/>
            <person name="Ezra D."/>
            <person name="Gonzalez J."/>
            <person name="Henrissat B."/>
            <person name="Kuo A."/>
            <person name="Liang C."/>
            <person name="Lipzen A."/>
            <person name="Lutzoni F."/>
            <person name="Magnuson J."/>
            <person name="Mondo S."/>
            <person name="Nolan M."/>
            <person name="Ohm R."/>
            <person name="Pangilinan J."/>
            <person name="Park H.-J."/>
            <person name="Ramirez L."/>
            <person name="Alfaro M."/>
            <person name="Sun H."/>
            <person name="Tritt A."/>
            <person name="Yoshinaga Y."/>
            <person name="Zwiers L.-H."/>
            <person name="Turgeon B."/>
            <person name="Goodwin S."/>
            <person name="Spatafora J."/>
            <person name="Crous P."/>
            <person name="Grigoriev I."/>
        </authorList>
    </citation>
    <scope>NUCLEOTIDE SEQUENCE</scope>
    <source>
        <strain evidence="8">CBS 122681</strain>
    </source>
</reference>
<dbReference type="GO" id="GO:0005886">
    <property type="term" value="C:plasma membrane"/>
    <property type="evidence" value="ECO:0007669"/>
    <property type="project" value="TreeGrafter"/>
</dbReference>
<evidence type="ECO:0000256" key="6">
    <source>
        <dbReference type="SAM" id="MobiDB-lite"/>
    </source>
</evidence>
<feature type="compositionally biased region" description="Polar residues" evidence="6">
    <location>
        <begin position="26"/>
        <end position="39"/>
    </location>
</feature>
<name>A0A6A6TR63_9PLEO</name>
<comment type="similarity">
    <text evidence="2">Belongs to the acetate uptake transporter (AceTr) (TC 2.A.96) family.</text>
</comment>
<evidence type="ECO:0000256" key="5">
    <source>
        <dbReference type="ARBA" id="ARBA00023136"/>
    </source>
</evidence>
<evidence type="ECO:0000256" key="3">
    <source>
        <dbReference type="ARBA" id="ARBA00022692"/>
    </source>
</evidence>
<evidence type="ECO:0000313" key="9">
    <source>
        <dbReference type="Proteomes" id="UP000799324"/>
    </source>
</evidence>
<gene>
    <name evidence="8" type="ORF">K491DRAFT_710351</name>
</gene>
<dbReference type="InterPro" id="IPR000791">
    <property type="entry name" value="Gpr1/Fun34/SatP-like"/>
</dbReference>
<feature type="transmembrane region" description="Helical" evidence="7">
    <location>
        <begin position="113"/>
        <end position="132"/>
    </location>
</feature>
<feature type="transmembrane region" description="Helical" evidence="7">
    <location>
        <begin position="240"/>
        <end position="261"/>
    </location>
</feature>
<feature type="transmembrane region" description="Helical" evidence="7">
    <location>
        <begin position="144"/>
        <end position="163"/>
    </location>
</feature>
<comment type="subcellular location">
    <subcellularLocation>
        <location evidence="1">Membrane</location>
        <topology evidence="1">Multi-pass membrane protein</topology>
    </subcellularLocation>
</comment>
<dbReference type="PANTHER" id="PTHR31123:SF4">
    <property type="entry name" value="PROTEIN ALCS"/>
    <property type="match status" value="1"/>
</dbReference>
<dbReference type="OrthoDB" id="3648309at2759"/>
<protein>
    <submittedName>
        <fullName evidence="8">GPR1/FUN34/YaaH-class plasma membrane protein</fullName>
    </submittedName>
</protein>
<feature type="region of interest" description="Disordered" evidence="6">
    <location>
        <begin position="13"/>
        <end position="60"/>
    </location>
</feature>
<sequence length="325" mass="35155">MAGNDALRERTLNNENLAGPEPHLNGTHNHTQRNENLTAPTPRHGDPLEKDFSNPYGDHTHLDASHDSDYALRKIRTAGSISITPELFEKLYLSPQNKVSGDLRRTVGNPTPLALIGFLLSLTPLSMDLMGWRGAGGNGAAGTGTYFFFGGLLMILGSLGEFLIGNTFPFVVFGSFGAFWLGFAATLTPFYNAYGAYSKTDNPADGLAESGFLSSFAFFFVAMGIMCLVYLVCSLRTNMCFFMIFFTLVLAFACLAGAYWQTVNGNAATAAKLQIAGGAFGFCTTIFGWWIFIAIMLASLDFPFNIPVGDLSGFIKGASERNKDV</sequence>
<feature type="transmembrane region" description="Helical" evidence="7">
    <location>
        <begin position="273"/>
        <end position="297"/>
    </location>
</feature>
<evidence type="ECO:0000256" key="7">
    <source>
        <dbReference type="SAM" id="Phobius"/>
    </source>
</evidence>
<organism evidence="8 9">
    <name type="scientific">Lophiostoma macrostomum CBS 122681</name>
    <dbReference type="NCBI Taxonomy" id="1314788"/>
    <lineage>
        <taxon>Eukaryota</taxon>
        <taxon>Fungi</taxon>
        <taxon>Dikarya</taxon>
        <taxon>Ascomycota</taxon>
        <taxon>Pezizomycotina</taxon>
        <taxon>Dothideomycetes</taxon>
        <taxon>Pleosporomycetidae</taxon>
        <taxon>Pleosporales</taxon>
        <taxon>Lophiostomataceae</taxon>
        <taxon>Lophiostoma</taxon>
    </lineage>
</organism>
<keyword evidence="5 7" id="KW-0472">Membrane</keyword>
<feature type="transmembrane region" description="Helical" evidence="7">
    <location>
        <begin position="170"/>
        <end position="191"/>
    </location>
</feature>
<dbReference type="PANTHER" id="PTHR31123">
    <property type="entry name" value="ACCUMULATION OF DYADS PROTEIN 2-RELATED"/>
    <property type="match status" value="1"/>
</dbReference>
<evidence type="ECO:0000256" key="2">
    <source>
        <dbReference type="ARBA" id="ARBA00005587"/>
    </source>
</evidence>
<accession>A0A6A6TR63</accession>
<dbReference type="InterPro" id="IPR051633">
    <property type="entry name" value="AceTr"/>
</dbReference>
<keyword evidence="3 7" id="KW-0812">Transmembrane</keyword>
<dbReference type="Pfam" id="PF01184">
    <property type="entry name" value="Gpr1_Fun34_YaaH"/>
    <property type="match status" value="1"/>
</dbReference>
<dbReference type="AlphaFoldDB" id="A0A6A6TR63"/>
<keyword evidence="9" id="KW-1185">Reference proteome</keyword>
<feature type="transmembrane region" description="Helical" evidence="7">
    <location>
        <begin position="211"/>
        <end position="233"/>
    </location>
</feature>
<evidence type="ECO:0000313" key="8">
    <source>
        <dbReference type="EMBL" id="KAF2661926.1"/>
    </source>
</evidence>
<dbReference type="Proteomes" id="UP000799324">
    <property type="component" value="Unassembled WGS sequence"/>
</dbReference>
<evidence type="ECO:0000256" key="1">
    <source>
        <dbReference type="ARBA" id="ARBA00004141"/>
    </source>
</evidence>
<feature type="compositionally biased region" description="Basic and acidic residues" evidence="6">
    <location>
        <begin position="43"/>
        <end position="60"/>
    </location>
</feature>
<evidence type="ECO:0000256" key="4">
    <source>
        <dbReference type="ARBA" id="ARBA00022989"/>
    </source>
</evidence>
<dbReference type="EMBL" id="MU004291">
    <property type="protein sequence ID" value="KAF2661926.1"/>
    <property type="molecule type" value="Genomic_DNA"/>
</dbReference>